<keyword evidence="3" id="KW-0677">Repeat</keyword>
<feature type="region of interest" description="Disordered" evidence="7">
    <location>
        <begin position="142"/>
        <end position="162"/>
    </location>
</feature>
<comment type="caution">
    <text evidence="5">Lacks conserved residue(s) required for the propagation of feature annotation.</text>
</comment>
<dbReference type="InterPro" id="IPR035976">
    <property type="entry name" value="Sushi/SCR/CCP_sf"/>
</dbReference>
<dbReference type="Gene3D" id="2.10.70.10">
    <property type="entry name" value="Complement Module, domain 1"/>
    <property type="match status" value="3"/>
</dbReference>
<dbReference type="Proteomes" id="UP000030746">
    <property type="component" value="Unassembled WGS sequence"/>
</dbReference>
<organism evidence="10 11">
    <name type="scientific">Lottia gigantea</name>
    <name type="common">Giant owl limpet</name>
    <dbReference type="NCBI Taxonomy" id="225164"/>
    <lineage>
        <taxon>Eukaryota</taxon>
        <taxon>Metazoa</taxon>
        <taxon>Spiralia</taxon>
        <taxon>Lophotrochozoa</taxon>
        <taxon>Mollusca</taxon>
        <taxon>Gastropoda</taxon>
        <taxon>Patellogastropoda</taxon>
        <taxon>Lottioidea</taxon>
        <taxon>Lottiidae</taxon>
        <taxon>Lottia</taxon>
    </lineage>
</organism>
<keyword evidence="4 5" id="KW-1015">Disulfide bond</keyword>
<dbReference type="PANTHER" id="PTHR45656">
    <property type="entry name" value="PROTEIN CBR-CLEC-78"/>
    <property type="match status" value="1"/>
</dbReference>
<dbReference type="PROSITE" id="PS50923">
    <property type="entry name" value="SUSHI"/>
    <property type="match status" value="1"/>
</dbReference>
<dbReference type="GeneID" id="20240642"/>
<evidence type="ECO:0000256" key="1">
    <source>
        <dbReference type="ARBA" id="ARBA00022572"/>
    </source>
</evidence>
<evidence type="ECO:0000256" key="5">
    <source>
        <dbReference type="PROSITE-ProRule" id="PRU00121"/>
    </source>
</evidence>
<feature type="disulfide bond" evidence="6">
    <location>
        <begin position="12"/>
        <end position="55"/>
    </location>
</feature>
<feature type="domain" description="Kringle" evidence="8">
    <location>
        <begin position="558"/>
        <end position="629"/>
    </location>
</feature>
<accession>V4BAM7</accession>
<dbReference type="InterPro" id="IPR038178">
    <property type="entry name" value="Kringle_sf"/>
</dbReference>
<sequence>MVSLHLILHIGCTEPQPVLHAYRYTDNTSLSEGSWVKYTCYHNYYWISGDLNRECQAGAWTGQPPICGECTEPQPVLHAYRYTDNISLPEGSWVNYTCYHNYHWISGDLNRECQAGAWTGQPPVCDVYKILSPARSAIPKPSSLGGNGNSLTDGDERTCESTTASTEPSWTIEFNGTKYVYSVTLTSDSNIFINRIGVDVRNRTQHHEILCRTLYSSIPLTDIVEVICPPNTIGSQLVIGSRTGLYGRLGLCEVKTLGKDWLYECGDPPFVYGAEVTSDYISQGLVVVRYSCVKGFYYGGKNPESTCRSGQWSKVDLLCLPYDSLYNPKLREFNQVHSVLHDGDQNTCIEINEAVTEDSPILYRILQLHLYSKKPVELLNVTVTIGVNETWDDIDFVGVPVPLPDYKEYDAPPCEYDGLSTDLYRVRTFSCQPYTYSKILNVIIRDVSSNFKEFCEIKTTIRSDTTPLECIRGEYINEYKGKMNYTWDGKVCDNWADAPPDKAINTTVHKTFDPNYCRNIGGEKRRPWCWVDNYQSVGYCPLAFCNEICHLKEEYTEYQGQQSISTSGKNCRYWSDGNEEGRTFLNEVFSDVQTRSYCRNPGYSQFKAWCYVNGPASSIEAEPCDVPECPTDFLQLTVRNNETSNFPLHLDQCYQPLNSFNVHHYFDLTIDQNSVNNFCRNSQDSWLFCFNGVDWIRIEFECFDTTSMMATTSMVPSSTDSCSQTSSIETSSAVSSTIQSSFLLDLQSSSIDASTSEVLSVITTKNMLKCVSIASVSDVSASGGLYKTKHEVLYQSTV</sequence>
<dbReference type="Pfam" id="PF00084">
    <property type="entry name" value="Sushi"/>
    <property type="match status" value="2"/>
</dbReference>
<dbReference type="SMART" id="SM00032">
    <property type="entry name" value="CCP"/>
    <property type="match status" value="3"/>
</dbReference>
<dbReference type="AlphaFoldDB" id="V4BAM7"/>
<dbReference type="STRING" id="225164.V4BAM7"/>
<evidence type="ECO:0000256" key="2">
    <source>
        <dbReference type="ARBA" id="ARBA00022729"/>
    </source>
</evidence>
<evidence type="ECO:0000259" key="9">
    <source>
        <dbReference type="PROSITE" id="PS50923"/>
    </source>
</evidence>
<feature type="disulfide bond" evidence="6">
    <location>
        <begin position="40"/>
        <end position="67"/>
    </location>
</feature>
<dbReference type="OMA" id="WFDIILV"/>
<dbReference type="Gene3D" id="2.40.20.10">
    <property type="entry name" value="Plasminogen Kringle 4"/>
    <property type="match status" value="2"/>
</dbReference>
<evidence type="ECO:0000256" key="7">
    <source>
        <dbReference type="SAM" id="MobiDB-lite"/>
    </source>
</evidence>
<protein>
    <submittedName>
        <fullName evidence="10">Uncharacterized protein</fullName>
    </submittedName>
</protein>
<keyword evidence="6" id="KW-0768">Sushi</keyword>
<dbReference type="Gene3D" id="2.60.120.260">
    <property type="entry name" value="Galactose-binding domain-like"/>
    <property type="match status" value="1"/>
</dbReference>
<dbReference type="PROSITE" id="PS50070">
    <property type="entry name" value="KRINGLE_2"/>
    <property type="match status" value="2"/>
</dbReference>
<evidence type="ECO:0000256" key="4">
    <source>
        <dbReference type="ARBA" id="ARBA00023157"/>
    </source>
</evidence>
<dbReference type="HOGENOM" id="CLU_013066_0_0_1"/>
<keyword evidence="1 5" id="KW-0420">Kringle</keyword>
<dbReference type="CDD" id="cd00033">
    <property type="entry name" value="CCP"/>
    <property type="match status" value="2"/>
</dbReference>
<dbReference type="RefSeq" id="XP_009063284.1">
    <property type="nucleotide sequence ID" value="XM_009065036.1"/>
</dbReference>
<keyword evidence="11" id="KW-1185">Reference proteome</keyword>
<dbReference type="SUPFAM" id="SSF57535">
    <property type="entry name" value="Complement control module/SCR domain"/>
    <property type="match status" value="3"/>
</dbReference>
<dbReference type="InterPro" id="IPR000001">
    <property type="entry name" value="Kringle"/>
</dbReference>
<feature type="domain" description="Sushi" evidence="9">
    <location>
        <begin position="10"/>
        <end position="69"/>
    </location>
</feature>
<evidence type="ECO:0000256" key="6">
    <source>
        <dbReference type="PROSITE-ProRule" id="PRU00302"/>
    </source>
</evidence>
<proteinExistence type="predicted"/>
<evidence type="ECO:0000259" key="8">
    <source>
        <dbReference type="PROSITE" id="PS50070"/>
    </source>
</evidence>
<dbReference type="InterPro" id="IPR018056">
    <property type="entry name" value="Kringle_CS"/>
</dbReference>
<evidence type="ECO:0000313" key="11">
    <source>
        <dbReference type="Proteomes" id="UP000030746"/>
    </source>
</evidence>
<dbReference type="SUPFAM" id="SSF57440">
    <property type="entry name" value="Kringle-like"/>
    <property type="match status" value="2"/>
</dbReference>
<dbReference type="CTD" id="20240642"/>
<dbReference type="EMBL" id="KB203188">
    <property type="protein sequence ID" value="ESO86034.1"/>
    <property type="molecule type" value="Genomic_DNA"/>
</dbReference>
<keyword evidence="2" id="KW-0732">Signal</keyword>
<dbReference type="KEGG" id="lgi:LOTGIDRAFT_167539"/>
<feature type="domain" description="Kringle" evidence="8">
    <location>
        <begin position="469"/>
        <end position="545"/>
    </location>
</feature>
<dbReference type="PROSITE" id="PS00021">
    <property type="entry name" value="KRINGLE_1"/>
    <property type="match status" value="2"/>
</dbReference>
<gene>
    <name evidence="10" type="ORF">LOTGIDRAFT_167539</name>
</gene>
<dbReference type="SMART" id="SM00130">
    <property type="entry name" value="KR"/>
    <property type="match status" value="2"/>
</dbReference>
<evidence type="ECO:0000313" key="10">
    <source>
        <dbReference type="EMBL" id="ESO86034.1"/>
    </source>
</evidence>
<dbReference type="InterPro" id="IPR000436">
    <property type="entry name" value="Sushi_SCR_CCP_dom"/>
</dbReference>
<dbReference type="InterPro" id="IPR051277">
    <property type="entry name" value="SEZ6_CSMD_C4BPB_Regulators"/>
</dbReference>
<dbReference type="PANTHER" id="PTHR45656:SF4">
    <property type="entry name" value="PROTEIN CBR-CLEC-78"/>
    <property type="match status" value="1"/>
</dbReference>
<dbReference type="OrthoDB" id="5917794at2759"/>
<feature type="disulfide bond" evidence="5">
    <location>
        <begin position="517"/>
        <end position="540"/>
    </location>
</feature>
<name>V4BAM7_LOTGI</name>
<feature type="disulfide bond" evidence="5">
    <location>
        <begin position="571"/>
        <end position="610"/>
    </location>
</feature>
<dbReference type="Pfam" id="PF00051">
    <property type="entry name" value="Kringle"/>
    <property type="match status" value="2"/>
</dbReference>
<dbReference type="InterPro" id="IPR013806">
    <property type="entry name" value="Kringle-like"/>
</dbReference>
<evidence type="ECO:0000256" key="3">
    <source>
        <dbReference type="ARBA" id="ARBA00022737"/>
    </source>
</evidence>
<reference evidence="10 11" key="1">
    <citation type="journal article" date="2013" name="Nature">
        <title>Insights into bilaterian evolution from three spiralian genomes.</title>
        <authorList>
            <person name="Simakov O."/>
            <person name="Marletaz F."/>
            <person name="Cho S.J."/>
            <person name="Edsinger-Gonzales E."/>
            <person name="Havlak P."/>
            <person name="Hellsten U."/>
            <person name="Kuo D.H."/>
            <person name="Larsson T."/>
            <person name="Lv J."/>
            <person name="Arendt D."/>
            <person name="Savage R."/>
            <person name="Osoegawa K."/>
            <person name="de Jong P."/>
            <person name="Grimwood J."/>
            <person name="Chapman J.A."/>
            <person name="Shapiro H."/>
            <person name="Aerts A."/>
            <person name="Otillar R.P."/>
            <person name="Terry A.Y."/>
            <person name="Boore J.L."/>
            <person name="Grigoriev I.V."/>
            <person name="Lindberg D.R."/>
            <person name="Seaver E.C."/>
            <person name="Weisblat D.A."/>
            <person name="Putnam N.H."/>
            <person name="Rokhsar D.S."/>
        </authorList>
    </citation>
    <scope>NUCLEOTIDE SEQUENCE [LARGE SCALE GENOMIC DNA]</scope>
</reference>